<feature type="transmembrane region" description="Helical" evidence="1">
    <location>
        <begin position="264"/>
        <end position="283"/>
    </location>
</feature>
<feature type="transmembrane region" description="Helical" evidence="1">
    <location>
        <begin position="233"/>
        <end position="252"/>
    </location>
</feature>
<dbReference type="AlphaFoldDB" id="A0A179DED7"/>
<dbReference type="OrthoDB" id="9788724at2"/>
<dbReference type="EMBL" id="LWHJ01000028">
    <property type="protein sequence ID" value="OAQ39328.1"/>
    <property type="molecule type" value="Genomic_DNA"/>
</dbReference>
<reference evidence="3 4" key="1">
    <citation type="submission" date="2016-04" db="EMBL/GenBank/DDBJ databases">
        <authorList>
            <person name="Evans L.H."/>
            <person name="Alamgir A."/>
            <person name="Owens N."/>
            <person name="Weber N.D."/>
            <person name="Virtaneva K."/>
            <person name="Barbian K."/>
            <person name="Babar A."/>
            <person name="Rosenke K."/>
        </authorList>
    </citation>
    <scope>NUCLEOTIDE SEQUENCE [LARGE SCALE GENOMIC DNA]</scope>
    <source>
        <strain evidence="3 4">CCM 8644</strain>
    </source>
</reference>
<dbReference type="STRING" id="1826909.A5893_10325"/>
<feature type="transmembrane region" description="Helical" evidence="1">
    <location>
        <begin position="54"/>
        <end position="71"/>
    </location>
</feature>
<keyword evidence="1" id="KW-1133">Transmembrane helix</keyword>
<feature type="transmembrane region" description="Helical" evidence="1">
    <location>
        <begin position="349"/>
        <end position="368"/>
    </location>
</feature>
<reference evidence="3 4" key="2">
    <citation type="submission" date="2016-06" db="EMBL/GenBank/DDBJ databases">
        <title>Pedobacter psychrophilus sp. nov., isolated from Antarctic fragmentary rock.</title>
        <authorList>
            <person name="Svec P."/>
        </authorList>
    </citation>
    <scope>NUCLEOTIDE SEQUENCE [LARGE SCALE GENOMIC DNA]</scope>
    <source>
        <strain evidence="3 4">CCM 8644</strain>
    </source>
</reference>
<feature type="transmembrane region" description="Helical" evidence="1">
    <location>
        <begin position="200"/>
        <end position="221"/>
    </location>
</feature>
<keyword evidence="1" id="KW-0472">Membrane</keyword>
<evidence type="ECO:0000256" key="1">
    <source>
        <dbReference type="SAM" id="Phobius"/>
    </source>
</evidence>
<accession>A0A179DED7</accession>
<dbReference type="PANTHER" id="PTHR31061">
    <property type="entry name" value="LD22376P"/>
    <property type="match status" value="1"/>
</dbReference>
<feature type="transmembrane region" description="Helical" evidence="1">
    <location>
        <begin position="12"/>
        <end position="28"/>
    </location>
</feature>
<keyword evidence="1" id="KW-0812">Transmembrane</keyword>
<feature type="transmembrane region" description="Helical" evidence="1">
    <location>
        <begin position="92"/>
        <end position="108"/>
    </location>
</feature>
<dbReference type="Proteomes" id="UP000078459">
    <property type="component" value="Unassembled WGS sequence"/>
</dbReference>
<evidence type="ECO:0000313" key="3">
    <source>
        <dbReference type="EMBL" id="OAQ39328.1"/>
    </source>
</evidence>
<dbReference type="InterPro" id="IPR012429">
    <property type="entry name" value="HGSNAT_cat"/>
</dbReference>
<evidence type="ECO:0000313" key="4">
    <source>
        <dbReference type="Proteomes" id="UP000078459"/>
    </source>
</evidence>
<feature type="domain" description="Heparan-alpha-glucosaminide N-acetyltransferase catalytic" evidence="2">
    <location>
        <begin position="10"/>
        <end position="228"/>
    </location>
</feature>
<gene>
    <name evidence="3" type="ORF">A5893_10325</name>
</gene>
<organism evidence="3 4">
    <name type="scientific">Pedobacter psychrophilus</name>
    <dbReference type="NCBI Taxonomy" id="1826909"/>
    <lineage>
        <taxon>Bacteria</taxon>
        <taxon>Pseudomonadati</taxon>
        <taxon>Bacteroidota</taxon>
        <taxon>Sphingobacteriia</taxon>
        <taxon>Sphingobacteriales</taxon>
        <taxon>Sphingobacteriaceae</taxon>
        <taxon>Pedobacter</taxon>
    </lineage>
</organism>
<protein>
    <submittedName>
        <fullName evidence="3">N-acetylglucosamine transporter</fullName>
    </submittedName>
</protein>
<sequence>MQAIQSEKKRLLSLDVFRGITVAAMILVNNPGDWSHIYAPLEHSDWNGCTPTDLIFPFFLFIVGVSIVYALDNKLSDLKNHNTFILSISKRAAILFGLGLLMFLQPYFDFAHFRIPGVLQRIAIVYFVCALLFLKVKQEKLFTIFIIILIAYWLMMILIPVPDFGEANLGKETNLGAWLDRFLLTENHLWINSKTWDPEGILGTLPSIASGLFGILMGKIFKSKQKTEENKVVWLFVYGFIAFLFGLAWDLFFPINKSLWTSSYVLYAGGLASISLALLYWIIDVKGFSRFTKPFVIYGVNAITVYFVSGVVARSMNILKVNLDGQVVSWKDYLYLQFYAPNFSPENASVAWAISFVLIWFLILWVMYKKGIVIKV</sequence>
<feature type="transmembrane region" description="Helical" evidence="1">
    <location>
        <begin position="295"/>
        <end position="313"/>
    </location>
</feature>
<evidence type="ECO:0000259" key="2">
    <source>
        <dbReference type="Pfam" id="PF07786"/>
    </source>
</evidence>
<feature type="transmembrane region" description="Helical" evidence="1">
    <location>
        <begin position="141"/>
        <end position="161"/>
    </location>
</feature>
<proteinExistence type="predicted"/>
<name>A0A179DED7_9SPHI</name>
<keyword evidence="4" id="KW-1185">Reference proteome</keyword>
<dbReference type="Pfam" id="PF07786">
    <property type="entry name" value="HGSNAT_cat"/>
    <property type="match status" value="1"/>
</dbReference>
<dbReference type="PANTHER" id="PTHR31061:SF24">
    <property type="entry name" value="LD22376P"/>
    <property type="match status" value="1"/>
</dbReference>
<comment type="caution">
    <text evidence="3">The sequence shown here is derived from an EMBL/GenBank/DDBJ whole genome shotgun (WGS) entry which is preliminary data.</text>
</comment>
<feature type="transmembrane region" description="Helical" evidence="1">
    <location>
        <begin position="114"/>
        <end position="134"/>
    </location>
</feature>